<gene>
    <name evidence="2" type="ORF">NDU88_003918</name>
</gene>
<evidence type="ECO:0000256" key="1">
    <source>
        <dbReference type="SAM" id="MobiDB-lite"/>
    </source>
</evidence>
<sequence>MAKTRGYNILRKQQSGQREINARRPRLPESKMATVTADRPARRDVEQKARSEKLCAQAGDSRAVAV</sequence>
<dbReference type="Proteomes" id="UP001066276">
    <property type="component" value="Chromosome 2_2"/>
</dbReference>
<feature type="compositionally biased region" description="Basic and acidic residues" evidence="1">
    <location>
        <begin position="39"/>
        <end position="53"/>
    </location>
</feature>
<proteinExistence type="predicted"/>
<dbReference type="EMBL" id="JANPWB010000004">
    <property type="protein sequence ID" value="KAJ1194630.1"/>
    <property type="molecule type" value="Genomic_DNA"/>
</dbReference>
<evidence type="ECO:0000313" key="2">
    <source>
        <dbReference type="EMBL" id="KAJ1194630.1"/>
    </source>
</evidence>
<keyword evidence="3" id="KW-1185">Reference proteome</keyword>
<feature type="non-terminal residue" evidence="2">
    <location>
        <position position="66"/>
    </location>
</feature>
<reference evidence="2" key="1">
    <citation type="journal article" date="2022" name="bioRxiv">
        <title>Sequencing and chromosome-scale assembly of the giantPleurodeles waltlgenome.</title>
        <authorList>
            <person name="Brown T."/>
            <person name="Elewa A."/>
            <person name="Iarovenko S."/>
            <person name="Subramanian E."/>
            <person name="Araus A.J."/>
            <person name="Petzold A."/>
            <person name="Susuki M."/>
            <person name="Suzuki K.-i.T."/>
            <person name="Hayashi T."/>
            <person name="Toyoda A."/>
            <person name="Oliveira C."/>
            <person name="Osipova E."/>
            <person name="Leigh N.D."/>
            <person name="Simon A."/>
            <person name="Yun M.H."/>
        </authorList>
    </citation>
    <scope>NUCLEOTIDE SEQUENCE</scope>
    <source>
        <strain evidence="2">20211129_DDA</strain>
        <tissue evidence="2">Liver</tissue>
    </source>
</reference>
<accession>A0AAV7UZU2</accession>
<name>A0AAV7UZU2_PLEWA</name>
<feature type="compositionally biased region" description="Basic and acidic residues" evidence="1">
    <location>
        <begin position="20"/>
        <end position="29"/>
    </location>
</feature>
<organism evidence="2 3">
    <name type="scientific">Pleurodeles waltl</name>
    <name type="common">Iberian ribbed newt</name>
    <dbReference type="NCBI Taxonomy" id="8319"/>
    <lineage>
        <taxon>Eukaryota</taxon>
        <taxon>Metazoa</taxon>
        <taxon>Chordata</taxon>
        <taxon>Craniata</taxon>
        <taxon>Vertebrata</taxon>
        <taxon>Euteleostomi</taxon>
        <taxon>Amphibia</taxon>
        <taxon>Batrachia</taxon>
        <taxon>Caudata</taxon>
        <taxon>Salamandroidea</taxon>
        <taxon>Salamandridae</taxon>
        <taxon>Pleurodelinae</taxon>
        <taxon>Pleurodeles</taxon>
    </lineage>
</organism>
<evidence type="ECO:0000313" key="3">
    <source>
        <dbReference type="Proteomes" id="UP001066276"/>
    </source>
</evidence>
<comment type="caution">
    <text evidence="2">The sequence shown here is derived from an EMBL/GenBank/DDBJ whole genome shotgun (WGS) entry which is preliminary data.</text>
</comment>
<protein>
    <submittedName>
        <fullName evidence="2">Uncharacterized protein</fullName>
    </submittedName>
</protein>
<dbReference type="AlphaFoldDB" id="A0AAV7UZU2"/>
<feature type="region of interest" description="Disordered" evidence="1">
    <location>
        <begin position="1"/>
        <end position="66"/>
    </location>
</feature>